<dbReference type="RefSeq" id="WP_268925488.1">
    <property type="nucleotide sequence ID" value="NZ_JAPTGB010000020.1"/>
</dbReference>
<reference evidence="2" key="1">
    <citation type="submission" date="2022-12" db="EMBL/GenBank/DDBJ databases">
        <title>Isolation and characterisation of novel Methanocorpusculum spp. from native Australian herbivores indicates the genus is ancestrally host-associated.</title>
        <authorList>
            <person name="Volmer J.G."/>
            <person name="Soo R.M."/>
            <person name="Evans P.N."/>
            <person name="Hoedt E.C."/>
            <person name="Astorga Alsina A.L."/>
            <person name="Woodcroft B.J."/>
            <person name="Tyson G.W."/>
            <person name="Hugenholtz P."/>
            <person name="Morrison M."/>
        </authorList>
    </citation>
    <scope>NUCLEOTIDE SEQUENCE</scope>
    <source>
        <strain evidence="2">MG</strain>
    </source>
</reference>
<protein>
    <submittedName>
        <fullName evidence="2">DUF3089 domain-containing protein</fullName>
    </submittedName>
</protein>
<evidence type="ECO:0000313" key="2">
    <source>
        <dbReference type="EMBL" id="MCZ0861298.1"/>
    </source>
</evidence>
<accession>A0ABT4IHS5</accession>
<sequence length="213" mass="23779">MTDNKPKMDWKPFFWLCIGIIILAAIGGTAIYISGDTPEMLAINYADPYNWYAEGTNPDVGTDVFYLYRDTDISGIKPYAINVDVMVFEVRQSVHDSVMNSISDYPEELNAYIPYYRQVTAYSKASPTPLAAETAEALAYADVKAAFHYYMAAENNGRPYVLAGSGQGAEYISKMIAEWFTTRPAYLKNLHGVYLDGILQDEEDVVILLGTDV</sequence>
<dbReference type="InterPro" id="IPR021440">
    <property type="entry name" value="DUF3089"/>
</dbReference>
<dbReference type="Pfam" id="PF11288">
    <property type="entry name" value="DUF3089"/>
    <property type="match status" value="1"/>
</dbReference>
<dbReference type="Proteomes" id="UP001141422">
    <property type="component" value="Unassembled WGS sequence"/>
</dbReference>
<keyword evidence="1" id="KW-1133">Transmembrane helix</keyword>
<comment type="caution">
    <text evidence="2">The sequence shown here is derived from an EMBL/GenBank/DDBJ whole genome shotgun (WGS) entry which is preliminary data.</text>
</comment>
<gene>
    <name evidence="2" type="ORF">O0S10_08715</name>
</gene>
<keyword evidence="1" id="KW-0812">Transmembrane</keyword>
<keyword evidence="3" id="KW-1185">Reference proteome</keyword>
<feature type="transmembrane region" description="Helical" evidence="1">
    <location>
        <begin position="12"/>
        <end position="33"/>
    </location>
</feature>
<dbReference type="EMBL" id="JAPTGB010000020">
    <property type="protein sequence ID" value="MCZ0861298.1"/>
    <property type="molecule type" value="Genomic_DNA"/>
</dbReference>
<evidence type="ECO:0000313" key="3">
    <source>
        <dbReference type="Proteomes" id="UP001141422"/>
    </source>
</evidence>
<evidence type="ECO:0000256" key="1">
    <source>
        <dbReference type="SAM" id="Phobius"/>
    </source>
</evidence>
<proteinExistence type="predicted"/>
<organism evidence="2 3">
    <name type="scientific">Methanocorpusculum petauri</name>
    <dbReference type="NCBI Taxonomy" id="3002863"/>
    <lineage>
        <taxon>Archaea</taxon>
        <taxon>Methanobacteriati</taxon>
        <taxon>Methanobacteriota</taxon>
        <taxon>Stenosarchaea group</taxon>
        <taxon>Methanomicrobia</taxon>
        <taxon>Methanomicrobiales</taxon>
        <taxon>Methanocorpusculaceae</taxon>
        <taxon>Methanocorpusculum</taxon>
    </lineage>
</organism>
<name>A0ABT4IHS5_9EURY</name>
<keyword evidence="1" id="KW-0472">Membrane</keyword>